<evidence type="ECO:0000259" key="3">
    <source>
        <dbReference type="Pfam" id="PF00535"/>
    </source>
</evidence>
<feature type="domain" description="Glycosyltransferase 2-like" evidence="3">
    <location>
        <begin position="7"/>
        <end position="142"/>
    </location>
</feature>
<protein>
    <submittedName>
        <fullName evidence="4">LPS biosynthesis related glycosyltransferase</fullName>
    </submittedName>
</protein>
<dbReference type="CDD" id="cd00761">
    <property type="entry name" value="Glyco_tranf_GTA_type"/>
    <property type="match status" value="1"/>
</dbReference>
<dbReference type="PANTHER" id="PTHR22916:SF51">
    <property type="entry name" value="GLYCOSYLTRANSFERASE EPSH-RELATED"/>
    <property type="match status" value="1"/>
</dbReference>
<reference evidence="4" key="1">
    <citation type="submission" date="2023-10" db="EMBL/GenBank/DDBJ databases">
        <title>Characterization and whole genome sequencing of a novel strain of Bergeyella porcorum QD2021 isolated from pig.</title>
        <authorList>
            <person name="Liu G."/>
            <person name="Chen C."/>
            <person name="Han X."/>
        </authorList>
    </citation>
    <scope>NUCLEOTIDE SEQUENCE</scope>
    <source>
        <strain evidence="4">QD2021</strain>
    </source>
</reference>
<evidence type="ECO:0000313" key="5">
    <source>
        <dbReference type="Proteomes" id="UP001432059"/>
    </source>
</evidence>
<dbReference type="GO" id="GO:0016758">
    <property type="term" value="F:hexosyltransferase activity"/>
    <property type="evidence" value="ECO:0007669"/>
    <property type="project" value="UniProtKB-ARBA"/>
</dbReference>
<dbReference type="InterPro" id="IPR001173">
    <property type="entry name" value="Glyco_trans_2-like"/>
</dbReference>
<evidence type="ECO:0000256" key="2">
    <source>
        <dbReference type="ARBA" id="ARBA00022679"/>
    </source>
</evidence>
<dbReference type="KEGG" id="bpor:BPO_1797"/>
<name>A0AAU0F6P0_9FLAO</name>
<dbReference type="Gene3D" id="3.90.550.10">
    <property type="entry name" value="Spore Coat Polysaccharide Biosynthesis Protein SpsA, Chain A"/>
    <property type="match status" value="1"/>
</dbReference>
<dbReference type="InterPro" id="IPR029044">
    <property type="entry name" value="Nucleotide-diphossugar_trans"/>
</dbReference>
<keyword evidence="5" id="KW-1185">Reference proteome</keyword>
<dbReference type="PANTHER" id="PTHR22916">
    <property type="entry name" value="GLYCOSYLTRANSFERASE"/>
    <property type="match status" value="1"/>
</dbReference>
<dbReference type="Proteomes" id="UP001432059">
    <property type="component" value="Chromosome"/>
</dbReference>
<keyword evidence="2" id="KW-0808">Transferase</keyword>
<dbReference type="Pfam" id="PF00535">
    <property type="entry name" value="Glycos_transf_2"/>
    <property type="match status" value="1"/>
</dbReference>
<dbReference type="SUPFAM" id="SSF53448">
    <property type="entry name" value="Nucleotide-diphospho-sugar transferases"/>
    <property type="match status" value="1"/>
</dbReference>
<dbReference type="AlphaFoldDB" id="A0AAU0F6P0"/>
<proteinExistence type="predicted"/>
<evidence type="ECO:0000256" key="1">
    <source>
        <dbReference type="ARBA" id="ARBA00022676"/>
    </source>
</evidence>
<dbReference type="EMBL" id="CP136426">
    <property type="protein sequence ID" value="WOC52444.1"/>
    <property type="molecule type" value="Genomic_DNA"/>
</dbReference>
<evidence type="ECO:0000313" key="4">
    <source>
        <dbReference type="EMBL" id="WOC52444.1"/>
    </source>
</evidence>
<accession>A0AAU0F6P0</accession>
<gene>
    <name evidence="4" type="ORF">BPO_1797</name>
</gene>
<organism evidence="4 5">
    <name type="scientific">Bergeyella porcorum</name>
    <dbReference type="NCBI Taxonomy" id="1735111"/>
    <lineage>
        <taxon>Bacteria</taxon>
        <taxon>Pseudomonadati</taxon>
        <taxon>Bacteroidota</taxon>
        <taxon>Flavobacteriia</taxon>
        <taxon>Flavobacteriales</taxon>
        <taxon>Weeksellaceae</taxon>
        <taxon>Bergeyella</taxon>
    </lineage>
</organism>
<dbReference type="RefSeq" id="WP_327983848.1">
    <property type="nucleotide sequence ID" value="NZ_CP136426.1"/>
</dbReference>
<sequence>MYPLVTISIPIFKCEEFLVKCLQSVVNQTYKNIEVTLINDQTPDNSVAIAEAFIQRNHLQNWKIYHLEENSGLSVVRNKGIDTAQGKYLFFLDSDDTITPECIETLVNIAEKTNAEMTISQLECEQLETGEKSICIKIRAEEEVIEGNDNLLKAFSDGKLVTYAVNKLFIVDYLRENKLYFVKGLFAQDELWTFHLVLKMNKIAIHKGVTYTYFLHKKSVIHNRNKRNFDNWFTIGQYIDKALKEEKSDYRRQLILTYLINFKSTTLQMNWKAQKNEALWKESYHNYKTLSSLSLMDYLSSNFSKETKKKNFLDNLPTDLGFKIFKKRWGA</sequence>
<keyword evidence="1" id="KW-0328">Glycosyltransferase</keyword>